<dbReference type="InterPro" id="IPR000163">
    <property type="entry name" value="Prohibitin"/>
</dbReference>
<feature type="domain" description="Band 7" evidence="3">
    <location>
        <begin position="4"/>
        <end position="167"/>
    </location>
</feature>
<dbReference type="InterPro" id="IPR001107">
    <property type="entry name" value="Band_7"/>
</dbReference>
<dbReference type="PANTHER" id="PTHR23222:SF1">
    <property type="entry name" value="PROHIBITIN-2"/>
    <property type="match status" value="1"/>
</dbReference>
<dbReference type="Proteomes" id="UP000189670">
    <property type="component" value="Unassembled WGS sequence"/>
</dbReference>
<dbReference type="EMBL" id="ATBP01000054">
    <property type="protein sequence ID" value="ETR73522.1"/>
    <property type="molecule type" value="Genomic_DNA"/>
</dbReference>
<evidence type="ECO:0000256" key="2">
    <source>
        <dbReference type="ARBA" id="ARBA00023136"/>
    </source>
</evidence>
<evidence type="ECO:0000256" key="1">
    <source>
        <dbReference type="ARBA" id="ARBA00004167"/>
    </source>
</evidence>
<dbReference type="SMART" id="SM00244">
    <property type="entry name" value="PHB"/>
    <property type="match status" value="1"/>
</dbReference>
<dbReference type="GO" id="GO:0016020">
    <property type="term" value="C:membrane"/>
    <property type="evidence" value="ECO:0007669"/>
    <property type="project" value="UniProtKB-SubCell"/>
</dbReference>
<evidence type="ECO:0000259" key="3">
    <source>
        <dbReference type="SMART" id="SM00244"/>
    </source>
</evidence>
<reference evidence="5" key="1">
    <citation type="submission" date="2012-11" db="EMBL/GenBank/DDBJ databases">
        <authorList>
            <person name="Lucero-Rivera Y.E."/>
            <person name="Tovar-Ramirez D."/>
        </authorList>
    </citation>
    <scope>NUCLEOTIDE SEQUENCE [LARGE SCALE GENOMIC DNA]</scope>
    <source>
        <strain evidence="5">Araruama</strain>
    </source>
</reference>
<proteinExistence type="predicted"/>
<dbReference type="CDD" id="cd03401">
    <property type="entry name" value="SPFH_prohibitin"/>
    <property type="match status" value="1"/>
</dbReference>
<dbReference type="InterPro" id="IPR036013">
    <property type="entry name" value="Band_7/SPFH_dom_sf"/>
</dbReference>
<dbReference type="PANTHER" id="PTHR23222">
    <property type="entry name" value="PROHIBITIN"/>
    <property type="match status" value="1"/>
</dbReference>
<organism evidence="4 5">
    <name type="scientific">Candidatus Magnetoglobus multicellularis str. Araruama</name>
    <dbReference type="NCBI Taxonomy" id="890399"/>
    <lineage>
        <taxon>Bacteria</taxon>
        <taxon>Pseudomonadati</taxon>
        <taxon>Thermodesulfobacteriota</taxon>
        <taxon>Desulfobacteria</taxon>
        <taxon>Desulfobacterales</taxon>
        <taxon>Desulfobacteraceae</taxon>
        <taxon>Candidatus Magnetoglobus</taxon>
    </lineage>
</organism>
<evidence type="ECO:0000313" key="5">
    <source>
        <dbReference type="Proteomes" id="UP000189670"/>
    </source>
</evidence>
<gene>
    <name evidence="4" type="ORF">OMM_00885</name>
</gene>
<name>A0A1V1PF28_9BACT</name>
<comment type="subcellular location">
    <subcellularLocation>
        <location evidence="1">Membrane</location>
        <topology evidence="1">Single-pass membrane protein</topology>
    </subcellularLocation>
</comment>
<dbReference type="AlphaFoldDB" id="A0A1V1PF28"/>
<comment type="caution">
    <text evidence="4">The sequence shown here is derived from an EMBL/GenBank/DDBJ whole genome shotgun (WGS) entry which is preliminary data.</text>
</comment>
<dbReference type="SUPFAM" id="SSF117892">
    <property type="entry name" value="Band 7/SPFH domain"/>
    <property type="match status" value="1"/>
</dbReference>
<sequence length="288" mass="32743">MWHRIVITVHSGQGGVLYRRLWGGTVVDRVYGEGIHIIFPFNTMYIYNCRVQQVPHHFSVLTSNGLTVDIDISIRYYPEYDLLGVLHQKLGPDYVNTVVIPEIESVFRKIVGKRDAEGLYTTEKAFIETSLNQAVARLARKFIIIDDVIIKRIKLPDAVDKTIQYKLEQKHLADTYKYILQKEQEEIKRKQLEAIGLKELSKALDANVLQWMAIQATLELSKSSNSKIIVIGATKSGLPILGSIPFDNEVEIIKDPQIERIEDMATNNMSSLTKTINAQSLESNDKND</sequence>
<protein>
    <submittedName>
        <fullName evidence="4">Band 7 protein</fullName>
    </submittedName>
</protein>
<evidence type="ECO:0000313" key="4">
    <source>
        <dbReference type="EMBL" id="ETR73522.1"/>
    </source>
</evidence>
<dbReference type="Pfam" id="PF01145">
    <property type="entry name" value="Band_7"/>
    <property type="match status" value="1"/>
</dbReference>
<keyword evidence="2" id="KW-0472">Membrane</keyword>
<dbReference type="GO" id="GO:0007005">
    <property type="term" value="P:mitochondrion organization"/>
    <property type="evidence" value="ECO:0007669"/>
    <property type="project" value="TreeGrafter"/>
</dbReference>
<accession>A0A1V1PF28</accession>
<dbReference type="Gene3D" id="3.30.479.30">
    <property type="entry name" value="Band 7 domain"/>
    <property type="match status" value="1"/>
</dbReference>